<evidence type="ECO:0000256" key="1">
    <source>
        <dbReference type="ARBA" id="ARBA00004651"/>
    </source>
</evidence>
<accession>A0A1F8BJZ5</accession>
<keyword evidence="5 6" id="KW-0472">Membrane</keyword>
<dbReference type="GO" id="GO:0005886">
    <property type="term" value="C:plasma membrane"/>
    <property type="evidence" value="ECO:0007669"/>
    <property type="project" value="UniProtKB-SubCell"/>
</dbReference>
<evidence type="ECO:0000256" key="5">
    <source>
        <dbReference type="ARBA" id="ARBA00023136"/>
    </source>
</evidence>
<reference evidence="8 9" key="1">
    <citation type="journal article" date="2016" name="Nat. Commun.">
        <title>Thousands of microbial genomes shed light on interconnected biogeochemical processes in an aquifer system.</title>
        <authorList>
            <person name="Anantharaman K."/>
            <person name="Brown C.T."/>
            <person name="Hug L.A."/>
            <person name="Sharon I."/>
            <person name="Castelle C.J."/>
            <person name="Probst A.J."/>
            <person name="Thomas B.C."/>
            <person name="Singh A."/>
            <person name="Wilkins M.J."/>
            <person name="Karaoz U."/>
            <person name="Brodie E.L."/>
            <person name="Williams K.H."/>
            <person name="Hubbard S.S."/>
            <person name="Banfield J.F."/>
        </authorList>
    </citation>
    <scope>NUCLEOTIDE SEQUENCE [LARGE SCALE GENOMIC DNA]</scope>
</reference>
<feature type="transmembrane region" description="Helical" evidence="6">
    <location>
        <begin position="321"/>
        <end position="341"/>
    </location>
</feature>
<evidence type="ECO:0000256" key="4">
    <source>
        <dbReference type="ARBA" id="ARBA00022989"/>
    </source>
</evidence>
<sequence length="385" mass="42885">MSESLNSLLKRLNFKLLNHIILISVASFTSISGVIFLRANQNTINSLNEQTLHREQVIVRAGAKSIEMFLELLSFQIIGTATRKSIVERDETVDEVLNAFMDRWGKTAVSGVLLTDKNGIVTHHRSETNIKDLGNDISDRSYFKWARVTNEQIVFISEPIVSKVGISKGKFVVTLTSPIYSSNEFDGVITVAVVLSDLAETYLEPLKLSQTSIIFLLDGKGRVIHSPYAQLTGLNIYDYLNDHSYDGSSEVMSGFKNAEISGDEGKMNVVLANDNTGELMRFLIAYAPVRPMLGNYWVLVLGTPQEEALKFFWPFKGNQSLGLVFGITSIISISLLSLLTVRIARRDAYLDGFVDGRELIGSNIRSYKMVSKISNTRKKHKSASE</sequence>
<evidence type="ECO:0000259" key="7">
    <source>
        <dbReference type="Pfam" id="PF02743"/>
    </source>
</evidence>
<gene>
    <name evidence="8" type="ORF">A2893_00815</name>
</gene>
<dbReference type="EMBL" id="MGHH01000010">
    <property type="protein sequence ID" value="OGM64394.1"/>
    <property type="molecule type" value="Genomic_DNA"/>
</dbReference>
<feature type="domain" description="Cache" evidence="7">
    <location>
        <begin position="49"/>
        <end position="270"/>
    </location>
</feature>
<proteinExistence type="predicted"/>
<dbReference type="InterPro" id="IPR029151">
    <property type="entry name" value="Sensor-like_sf"/>
</dbReference>
<evidence type="ECO:0000313" key="8">
    <source>
        <dbReference type="EMBL" id="OGM64394.1"/>
    </source>
</evidence>
<evidence type="ECO:0000256" key="3">
    <source>
        <dbReference type="ARBA" id="ARBA00022692"/>
    </source>
</evidence>
<evidence type="ECO:0000313" key="9">
    <source>
        <dbReference type="Proteomes" id="UP000176725"/>
    </source>
</evidence>
<dbReference type="Proteomes" id="UP000176725">
    <property type="component" value="Unassembled WGS sequence"/>
</dbReference>
<keyword evidence="2" id="KW-1003">Cell membrane</keyword>
<protein>
    <recommendedName>
        <fullName evidence="7">Cache domain-containing protein</fullName>
    </recommendedName>
</protein>
<feature type="transmembrane region" description="Helical" evidence="6">
    <location>
        <begin position="283"/>
        <end position="301"/>
    </location>
</feature>
<name>A0A1F8BJZ5_9BACT</name>
<feature type="transmembrane region" description="Helical" evidence="6">
    <location>
        <begin position="16"/>
        <end position="37"/>
    </location>
</feature>
<dbReference type="Gene3D" id="3.30.450.20">
    <property type="entry name" value="PAS domain"/>
    <property type="match status" value="1"/>
</dbReference>
<dbReference type="Pfam" id="PF02743">
    <property type="entry name" value="dCache_1"/>
    <property type="match status" value="1"/>
</dbReference>
<comment type="caution">
    <text evidence="8">The sequence shown here is derived from an EMBL/GenBank/DDBJ whole genome shotgun (WGS) entry which is preliminary data.</text>
</comment>
<dbReference type="InterPro" id="IPR033479">
    <property type="entry name" value="dCache_1"/>
</dbReference>
<evidence type="ECO:0000256" key="2">
    <source>
        <dbReference type="ARBA" id="ARBA00022475"/>
    </source>
</evidence>
<organism evidence="8 9">
    <name type="scientific">Candidatus Woesebacteria bacterium RIFCSPLOWO2_01_FULL_39_25</name>
    <dbReference type="NCBI Taxonomy" id="1802521"/>
    <lineage>
        <taxon>Bacteria</taxon>
        <taxon>Candidatus Woeseibacteriota</taxon>
    </lineage>
</organism>
<keyword evidence="4 6" id="KW-1133">Transmembrane helix</keyword>
<evidence type="ECO:0000256" key="6">
    <source>
        <dbReference type="SAM" id="Phobius"/>
    </source>
</evidence>
<dbReference type="STRING" id="1802521.A2893_00815"/>
<comment type="subcellular location">
    <subcellularLocation>
        <location evidence="1">Cell membrane</location>
        <topology evidence="1">Multi-pass membrane protein</topology>
    </subcellularLocation>
</comment>
<dbReference type="AlphaFoldDB" id="A0A1F8BJZ5"/>
<dbReference type="SUPFAM" id="SSF103190">
    <property type="entry name" value="Sensory domain-like"/>
    <property type="match status" value="1"/>
</dbReference>
<keyword evidence="3 6" id="KW-0812">Transmembrane</keyword>
<dbReference type="CDD" id="cd12914">
    <property type="entry name" value="PDC1_DGC_like"/>
    <property type="match status" value="1"/>
</dbReference>